<proteinExistence type="predicted"/>
<dbReference type="SUPFAM" id="SSF51905">
    <property type="entry name" value="FAD/NAD(P)-binding domain"/>
    <property type="match status" value="1"/>
</dbReference>
<dbReference type="GO" id="GO:0071949">
    <property type="term" value="F:FAD binding"/>
    <property type="evidence" value="ECO:0007669"/>
    <property type="project" value="InterPro"/>
</dbReference>
<evidence type="ECO:0000313" key="6">
    <source>
        <dbReference type="Proteomes" id="UP000053477"/>
    </source>
</evidence>
<accession>A0A0H2RYQ6</accession>
<dbReference type="InterPro" id="IPR002938">
    <property type="entry name" value="FAD-bd"/>
</dbReference>
<dbReference type="GO" id="GO:0016491">
    <property type="term" value="F:oxidoreductase activity"/>
    <property type="evidence" value="ECO:0007669"/>
    <property type="project" value="UniProtKB-KW"/>
</dbReference>
<evidence type="ECO:0000313" key="5">
    <source>
        <dbReference type="EMBL" id="KLO14628.1"/>
    </source>
</evidence>
<keyword evidence="6" id="KW-1185">Reference proteome</keyword>
<dbReference type="AlphaFoldDB" id="A0A0H2RYQ6"/>
<evidence type="ECO:0000256" key="1">
    <source>
        <dbReference type="ARBA" id="ARBA00022630"/>
    </source>
</evidence>
<organism evidence="5 6">
    <name type="scientific">Schizopora paradoxa</name>
    <dbReference type="NCBI Taxonomy" id="27342"/>
    <lineage>
        <taxon>Eukaryota</taxon>
        <taxon>Fungi</taxon>
        <taxon>Dikarya</taxon>
        <taxon>Basidiomycota</taxon>
        <taxon>Agaricomycotina</taxon>
        <taxon>Agaricomycetes</taxon>
        <taxon>Hymenochaetales</taxon>
        <taxon>Schizoporaceae</taxon>
        <taxon>Schizopora</taxon>
    </lineage>
</organism>
<gene>
    <name evidence="5" type="ORF">SCHPADRAFT_903162</name>
</gene>
<keyword evidence="2" id="KW-0274">FAD</keyword>
<dbReference type="OrthoDB" id="417877at2759"/>
<feature type="domain" description="FAD-binding" evidence="4">
    <location>
        <begin position="11"/>
        <end position="381"/>
    </location>
</feature>
<keyword evidence="1" id="KW-0285">Flavoprotein</keyword>
<dbReference type="Pfam" id="PF01494">
    <property type="entry name" value="FAD_binding_3"/>
    <property type="match status" value="1"/>
</dbReference>
<dbReference type="SUPFAM" id="SSF54373">
    <property type="entry name" value="FAD-linked reductases, C-terminal domain"/>
    <property type="match status" value="1"/>
</dbReference>
<dbReference type="InParanoid" id="A0A0H2RYQ6"/>
<name>A0A0H2RYQ6_9AGAM</name>
<reference evidence="5 6" key="1">
    <citation type="submission" date="2015-04" db="EMBL/GenBank/DDBJ databases">
        <title>Complete genome sequence of Schizopora paradoxa KUC8140, a cosmopolitan wood degrader in East Asia.</title>
        <authorList>
            <consortium name="DOE Joint Genome Institute"/>
            <person name="Min B."/>
            <person name="Park H."/>
            <person name="Jang Y."/>
            <person name="Kim J.-J."/>
            <person name="Kim K.H."/>
            <person name="Pangilinan J."/>
            <person name="Lipzen A."/>
            <person name="Riley R."/>
            <person name="Grigoriev I.V."/>
            <person name="Spatafora J.W."/>
            <person name="Choi I.-G."/>
        </authorList>
    </citation>
    <scope>NUCLEOTIDE SEQUENCE [LARGE SCALE GENOMIC DNA]</scope>
    <source>
        <strain evidence="5 6">KUC8140</strain>
    </source>
</reference>
<dbReference type="Gene3D" id="3.50.50.60">
    <property type="entry name" value="FAD/NAD(P)-binding domain"/>
    <property type="match status" value="1"/>
</dbReference>
<dbReference type="GO" id="GO:0044550">
    <property type="term" value="P:secondary metabolite biosynthetic process"/>
    <property type="evidence" value="ECO:0007669"/>
    <property type="project" value="TreeGrafter"/>
</dbReference>
<evidence type="ECO:0000259" key="4">
    <source>
        <dbReference type="Pfam" id="PF01494"/>
    </source>
</evidence>
<dbReference type="Proteomes" id="UP000053477">
    <property type="component" value="Unassembled WGS sequence"/>
</dbReference>
<sequence length="438" mass="48876">MALDAHPTRFRVAICGGGISGLCLAVALSKFADIDVQVYEAAQRFKEIGAGVMIWSRTWRILELMGLADDFSKIAHAPPDGSPGVGFDYRKSDQPEEGYRFHLVEFPYGCIRFHRAQFLDAFVNHLPEGIAHFGRRLLSYTSHEDGQSIEMTFADGSLEYCDVLIGCDGIKSMVRKQMLERKDADGLPGLRRFVEPVWSGITAYRGLISSSAFSKDSNGHLHSATQRPMMYCGHSKHVVAYSIAQGDLVNVITFHTELEKERSPFKGEWVTQCSCKELLDCYDKWEPEVVDLLQNIENPTKWALHYIDPLPFYVDGCVALVGDAAHGMLPHQGAGAGQAIEDAFLLAQVLGYEGVTKESLPEALRAYESVRLPIANEVLRGSRDSGMMYEFNSEFGQDFEQLGPAIQKQWDWIWESSPEEDVQKAIDRLADGARSPLL</sequence>
<dbReference type="InterPro" id="IPR051104">
    <property type="entry name" value="FAD_monoxygenase"/>
</dbReference>
<dbReference type="PANTHER" id="PTHR46720">
    <property type="entry name" value="HYDROXYLASE, PUTATIVE (AFU_ORTHOLOGUE AFUA_3G01460)-RELATED"/>
    <property type="match status" value="1"/>
</dbReference>
<dbReference type="STRING" id="27342.A0A0H2RYQ6"/>
<dbReference type="InterPro" id="IPR036188">
    <property type="entry name" value="FAD/NAD-bd_sf"/>
</dbReference>
<protein>
    <submittedName>
        <fullName evidence="5">FAD/NAD-binding domain-containing protein</fullName>
    </submittedName>
</protein>
<evidence type="ECO:0000256" key="2">
    <source>
        <dbReference type="ARBA" id="ARBA00022827"/>
    </source>
</evidence>
<keyword evidence="3" id="KW-0560">Oxidoreductase</keyword>
<evidence type="ECO:0000256" key="3">
    <source>
        <dbReference type="ARBA" id="ARBA00023002"/>
    </source>
</evidence>
<dbReference type="PRINTS" id="PR00420">
    <property type="entry name" value="RNGMNOXGNASE"/>
</dbReference>
<dbReference type="EMBL" id="KQ085941">
    <property type="protein sequence ID" value="KLO14628.1"/>
    <property type="molecule type" value="Genomic_DNA"/>
</dbReference>
<dbReference type="PANTHER" id="PTHR46720:SF3">
    <property type="entry name" value="FAD-BINDING DOMAIN-CONTAINING PROTEIN-RELATED"/>
    <property type="match status" value="1"/>
</dbReference>